<proteinExistence type="predicted"/>
<sequence length="56" mass="6683">MSAVVVWILIVVGLAVLLVIGYLKQRREVDGRWADKSEWRKYQKPRRESRWFPPSL</sequence>
<protein>
    <submittedName>
        <fullName evidence="3">Uncharacterized protein</fullName>
    </submittedName>
</protein>
<dbReference type="RefSeq" id="WP_175542792.1">
    <property type="nucleotide sequence ID" value="NZ_FOOI01000020.1"/>
</dbReference>
<reference evidence="3 4" key="1">
    <citation type="submission" date="2016-10" db="EMBL/GenBank/DDBJ databases">
        <authorList>
            <person name="de Groot N.N."/>
        </authorList>
    </citation>
    <scope>NUCLEOTIDE SEQUENCE [LARGE SCALE GENOMIC DNA]</scope>
    <source>
        <strain evidence="3 4">CPCC 202808</strain>
    </source>
</reference>
<evidence type="ECO:0000313" key="2">
    <source>
        <dbReference type="EMBL" id="NYH86046.1"/>
    </source>
</evidence>
<evidence type="ECO:0000256" key="1">
    <source>
        <dbReference type="SAM" id="Phobius"/>
    </source>
</evidence>
<organism evidence="3 4">
    <name type="scientific">Actinopolymorpha cephalotaxi</name>
    <dbReference type="NCBI Taxonomy" id="504797"/>
    <lineage>
        <taxon>Bacteria</taxon>
        <taxon>Bacillati</taxon>
        <taxon>Actinomycetota</taxon>
        <taxon>Actinomycetes</taxon>
        <taxon>Propionibacteriales</taxon>
        <taxon>Actinopolymorphaceae</taxon>
        <taxon>Actinopolymorpha</taxon>
    </lineage>
</organism>
<dbReference type="EMBL" id="JACBZA010000001">
    <property type="protein sequence ID" value="NYH86046.1"/>
    <property type="molecule type" value="Genomic_DNA"/>
</dbReference>
<keyword evidence="1" id="KW-0472">Membrane</keyword>
<evidence type="ECO:0000313" key="3">
    <source>
        <dbReference type="EMBL" id="SFH53015.1"/>
    </source>
</evidence>
<dbReference type="STRING" id="504797.SAMN05421678_12059"/>
<gene>
    <name evidence="2" type="ORF">FHR37_004897</name>
    <name evidence="3" type="ORF">SAMN05421678_12059</name>
</gene>
<dbReference type="Proteomes" id="UP000199052">
    <property type="component" value="Unassembled WGS sequence"/>
</dbReference>
<dbReference type="Proteomes" id="UP000533017">
    <property type="component" value="Unassembled WGS sequence"/>
</dbReference>
<keyword evidence="1" id="KW-0812">Transmembrane</keyword>
<dbReference type="EMBL" id="FOOI01000020">
    <property type="protein sequence ID" value="SFH53015.1"/>
    <property type="molecule type" value="Genomic_DNA"/>
</dbReference>
<reference evidence="2 5" key="2">
    <citation type="submission" date="2020-07" db="EMBL/GenBank/DDBJ databases">
        <title>Sequencing the genomes of 1000 actinobacteria strains.</title>
        <authorList>
            <person name="Klenk H.-P."/>
        </authorList>
    </citation>
    <scope>NUCLEOTIDE SEQUENCE [LARGE SCALE GENOMIC DNA]</scope>
    <source>
        <strain evidence="2 5">DSM 45117</strain>
    </source>
</reference>
<feature type="transmembrane region" description="Helical" evidence="1">
    <location>
        <begin position="6"/>
        <end position="23"/>
    </location>
</feature>
<accession>A0A1I3ASG2</accession>
<dbReference type="AlphaFoldDB" id="A0A1I3ASG2"/>
<name>A0A1I3ASG2_9ACTN</name>
<keyword evidence="5" id="KW-1185">Reference proteome</keyword>
<keyword evidence="1" id="KW-1133">Transmembrane helix</keyword>
<evidence type="ECO:0000313" key="5">
    <source>
        <dbReference type="Proteomes" id="UP000533017"/>
    </source>
</evidence>
<evidence type="ECO:0000313" key="4">
    <source>
        <dbReference type="Proteomes" id="UP000199052"/>
    </source>
</evidence>